<evidence type="ECO:0000313" key="1">
    <source>
        <dbReference type="EMBL" id="KAI0054375.1"/>
    </source>
</evidence>
<accession>A0ACB8SEJ9</accession>
<feature type="non-terminal residue" evidence="1">
    <location>
        <position position="105"/>
    </location>
</feature>
<dbReference type="Proteomes" id="UP000814140">
    <property type="component" value="Unassembled WGS sequence"/>
</dbReference>
<protein>
    <submittedName>
        <fullName evidence="1">Uncharacterized protein</fullName>
    </submittedName>
</protein>
<reference evidence="1" key="1">
    <citation type="submission" date="2021-03" db="EMBL/GenBank/DDBJ databases">
        <authorList>
            <consortium name="DOE Joint Genome Institute"/>
            <person name="Ahrendt S."/>
            <person name="Looney B.P."/>
            <person name="Miyauchi S."/>
            <person name="Morin E."/>
            <person name="Drula E."/>
            <person name="Courty P.E."/>
            <person name="Chicoki N."/>
            <person name="Fauchery L."/>
            <person name="Kohler A."/>
            <person name="Kuo A."/>
            <person name="Labutti K."/>
            <person name="Pangilinan J."/>
            <person name="Lipzen A."/>
            <person name="Riley R."/>
            <person name="Andreopoulos W."/>
            <person name="He G."/>
            <person name="Johnson J."/>
            <person name="Barry K.W."/>
            <person name="Grigoriev I.V."/>
            <person name="Nagy L."/>
            <person name="Hibbett D."/>
            <person name="Henrissat B."/>
            <person name="Matheny P.B."/>
            <person name="Labbe J."/>
            <person name="Martin F."/>
        </authorList>
    </citation>
    <scope>NUCLEOTIDE SEQUENCE</scope>
    <source>
        <strain evidence="1">HHB10654</strain>
    </source>
</reference>
<comment type="caution">
    <text evidence="1">The sequence shown here is derived from an EMBL/GenBank/DDBJ whole genome shotgun (WGS) entry which is preliminary data.</text>
</comment>
<reference evidence="1" key="2">
    <citation type="journal article" date="2022" name="New Phytol.">
        <title>Evolutionary transition to the ectomycorrhizal habit in the genomes of a hyperdiverse lineage of mushroom-forming fungi.</title>
        <authorList>
            <person name="Looney B."/>
            <person name="Miyauchi S."/>
            <person name="Morin E."/>
            <person name="Drula E."/>
            <person name="Courty P.E."/>
            <person name="Kohler A."/>
            <person name="Kuo A."/>
            <person name="LaButti K."/>
            <person name="Pangilinan J."/>
            <person name="Lipzen A."/>
            <person name="Riley R."/>
            <person name="Andreopoulos W."/>
            <person name="He G."/>
            <person name="Johnson J."/>
            <person name="Nolan M."/>
            <person name="Tritt A."/>
            <person name="Barry K.W."/>
            <person name="Grigoriev I.V."/>
            <person name="Nagy L.G."/>
            <person name="Hibbett D."/>
            <person name="Henrissat B."/>
            <person name="Matheny P.B."/>
            <person name="Labbe J."/>
            <person name="Martin F.M."/>
        </authorList>
    </citation>
    <scope>NUCLEOTIDE SEQUENCE</scope>
    <source>
        <strain evidence="1">HHB10654</strain>
    </source>
</reference>
<sequence length="105" mass="12049">RVHYRIVFKELGIALSEIHDLKVYFTALRDATIALKIMHENRWVHRDVSAGNILYIEESRGGVLADLEYARDMDHSGPPTHNERTGTPHFMPVEMALGALHFRPE</sequence>
<dbReference type="EMBL" id="MU277470">
    <property type="protein sequence ID" value="KAI0054375.1"/>
    <property type="molecule type" value="Genomic_DNA"/>
</dbReference>
<name>A0ACB8SEJ9_9AGAM</name>
<feature type="non-terminal residue" evidence="1">
    <location>
        <position position="1"/>
    </location>
</feature>
<evidence type="ECO:0000313" key="2">
    <source>
        <dbReference type="Proteomes" id="UP000814140"/>
    </source>
</evidence>
<keyword evidence="2" id="KW-1185">Reference proteome</keyword>
<proteinExistence type="predicted"/>
<organism evidence="1 2">
    <name type="scientific">Artomyces pyxidatus</name>
    <dbReference type="NCBI Taxonomy" id="48021"/>
    <lineage>
        <taxon>Eukaryota</taxon>
        <taxon>Fungi</taxon>
        <taxon>Dikarya</taxon>
        <taxon>Basidiomycota</taxon>
        <taxon>Agaricomycotina</taxon>
        <taxon>Agaricomycetes</taxon>
        <taxon>Russulales</taxon>
        <taxon>Auriscalpiaceae</taxon>
        <taxon>Artomyces</taxon>
    </lineage>
</organism>
<gene>
    <name evidence="1" type="ORF">BV25DRAFT_1781815</name>
</gene>